<dbReference type="EMBL" id="CP031194">
    <property type="protein sequence ID" value="AXG79129.1"/>
    <property type="molecule type" value="Genomic_DNA"/>
</dbReference>
<accession>A0A345HR05</accession>
<keyword evidence="3" id="KW-1185">Reference proteome</keyword>
<sequence>MHAESYLALHHVHAAGLRAEAHAHSLAADAAAAGTPPRRPRGRGLRARLGWRLVEVGLRLATAPGAGAA</sequence>
<gene>
    <name evidence="2" type="ORF">DVK44_17230</name>
</gene>
<evidence type="ECO:0000256" key="1">
    <source>
        <dbReference type="SAM" id="MobiDB-lite"/>
    </source>
</evidence>
<evidence type="ECO:0000313" key="2">
    <source>
        <dbReference type="EMBL" id="AXG79129.1"/>
    </source>
</evidence>
<dbReference type="Proteomes" id="UP000253868">
    <property type="component" value="Chromosome"/>
</dbReference>
<protein>
    <submittedName>
        <fullName evidence="2">Uncharacterized protein</fullName>
    </submittedName>
</protein>
<evidence type="ECO:0000313" key="3">
    <source>
        <dbReference type="Proteomes" id="UP000253868"/>
    </source>
</evidence>
<reference evidence="3" key="1">
    <citation type="submission" date="2018-07" db="EMBL/GenBank/DDBJ databases">
        <authorList>
            <person name="Zhao J."/>
        </authorList>
    </citation>
    <scope>NUCLEOTIDE SEQUENCE [LARGE SCALE GENOMIC DNA]</scope>
    <source>
        <strain evidence="3">GSSD-12</strain>
    </source>
</reference>
<feature type="region of interest" description="Disordered" evidence="1">
    <location>
        <begin position="25"/>
        <end position="44"/>
    </location>
</feature>
<feature type="compositionally biased region" description="Low complexity" evidence="1">
    <location>
        <begin position="25"/>
        <end position="36"/>
    </location>
</feature>
<dbReference type="AlphaFoldDB" id="A0A345HR05"/>
<proteinExistence type="predicted"/>
<dbReference type="KEGG" id="spad:DVK44_17230"/>
<organism evidence="2 3">
    <name type="scientific">Streptomyces paludis</name>
    <dbReference type="NCBI Taxonomy" id="2282738"/>
    <lineage>
        <taxon>Bacteria</taxon>
        <taxon>Bacillati</taxon>
        <taxon>Actinomycetota</taxon>
        <taxon>Actinomycetes</taxon>
        <taxon>Kitasatosporales</taxon>
        <taxon>Streptomycetaceae</taxon>
        <taxon>Streptomyces</taxon>
    </lineage>
</organism>
<name>A0A345HR05_9ACTN</name>
<dbReference type="RefSeq" id="WP_114660462.1">
    <property type="nucleotide sequence ID" value="NZ_CP031194.1"/>
</dbReference>